<evidence type="ECO:0000256" key="4">
    <source>
        <dbReference type="ARBA" id="ARBA00023157"/>
    </source>
</evidence>
<dbReference type="GO" id="GO:0005576">
    <property type="term" value="C:extracellular region"/>
    <property type="evidence" value="ECO:0007669"/>
    <property type="project" value="UniProtKB-SubCell"/>
</dbReference>
<feature type="domain" description="Peptidase S1" evidence="7">
    <location>
        <begin position="17"/>
        <end position="239"/>
    </location>
</feature>
<dbReference type="PRINTS" id="PR00722">
    <property type="entry name" value="CHYMOTRYPSIN"/>
</dbReference>
<dbReference type="AlphaFoldDB" id="A0A8C4XFA6"/>
<dbReference type="GeneTree" id="ENSGT01030000234551"/>
<dbReference type="SMART" id="SM00020">
    <property type="entry name" value="Tryp_SPc"/>
    <property type="match status" value="1"/>
</dbReference>
<reference evidence="8" key="1">
    <citation type="submission" date="2021-06" db="EMBL/GenBank/DDBJ databases">
        <authorList>
            <consortium name="Wellcome Sanger Institute Data Sharing"/>
        </authorList>
    </citation>
    <scope>NUCLEOTIDE SEQUENCE [LARGE SCALE GENOMIC DNA]</scope>
</reference>
<dbReference type="GO" id="GO:0006508">
    <property type="term" value="P:proteolysis"/>
    <property type="evidence" value="ECO:0007669"/>
    <property type="project" value="InterPro"/>
</dbReference>
<evidence type="ECO:0000256" key="5">
    <source>
        <dbReference type="ARBA" id="ARBA00036320"/>
    </source>
</evidence>
<name>A0A8C4XFA6_ERPCA</name>
<sequence>MYMCSLSVLLGVSGDKIINGKKVKPHSRPYMAYLEINIDEQIYSCGGFLIHPDFILTAAHLNNFNHSMICFSITVHLGVHNILRSEKSQQVIPAEEIIPHECYDDGTIVNDIMLLKLKHSANITHSVKTISVPKRGDDFSLFQCSVAGWGDTKTNGKGSCVLREVNVEVDLVSASQIFYDLLLFFISGDSGGPLVCQDTLNMPTAVGIVSYGPKRCEDPGSNAYTMVSAYWDWIETKIKANYSA</sequence>
<dbReference type="PANTHER" id="PTHR24271">
    <property type="entry name" value="KALLIKREIN-RELATED"/>
    <property type="match status" value="1"/>
</dbReference>
<protein>
    <recommendedName>
        <fullName evidence="6">trypsin</fullName>
        <ecNumber evidence="6">3.4.21.4</ecNumber>
    </recommendedName>
</protein>
<keyword evidence="9" id="KW-1185">Reference proteome</keyword>
<dbReference type="EC" id="3.4.21.4" evidence="6"/>
<dbReference type="InterPro" id="IPR043504">
    <property type="entry name" value="Peptidase_S1_PA_chymotrypsin"/>
</dbReference>
<proteinExistence type="predicted"/>
<dbReference type="Pfam" id="PF00089">
    <property type="entry name" value="Trypsin"/>
    <property type="match status" value="1"/>
</dbReference>
<gene>
    <name evidence="8" type="primary">LOC114662708</name>
</gene>
<reference evidence="8" key="2">
    <citation type="submission" date="2025-08" db="UniProtKB">
        <authorList>
            <consortium name="Ensembl"/>
        </authorList>
    </citation>
    <scope>IDENTIFICATION</scope>
</reference>
<comment type="catalytic activity">
    <reaction evidence="5">
        <text>Preferential cleavage: Arg-|-Xaa, Lys-|-Xaa.</text>
        <dbReference type="EC" id="3.4.21.4"/>
    </reaction>
</comment>
<evidence type="ECO:0000256" key="3">
    <source>
        <dbReference type="ARBA" id="ARBA00023145"/>
    </source>
</evidence>
<comment type="subcellular location">
    <subcellularLocation>
        <location evidence="1">Secreted</location>
        <location evidence="1">Extracellular space</location>
    </subcellularLocation>
</comment>
<evidence type="ECO:0000313" key="9">
    <source>
        <dbReference type="Proteomes" id="UP000694620"/>
    </source>
</evidence>
<dbReference type="InterPro" id="IPR009003">
    <property type="entry name" value="Peptidase_S1_PA"/>
</dbReference>
<keyword evidence="2" id="KW-0732">Signal</keyword>
<dbReference type="InterPro" id="IPR001254">
    <property type="entry name" value="Trypsin_dom"/>
</dbReference>
<dbReference type="InterPro" id="IPR001314">
    <property type="entry name" value="Peptidase_S1A"/>
</dbReference>
<dbReference type="Gene3D" id="2.40.10.10">
    <property type="entry name" value="Trypsin-like serine proteases"/>
    <property type="match status" value="3"/>
</dbReference>
<dbReference type="Proteomes" id="UP000694620">
    <property type="component" value="Chromosome 12"/>
</dbReference>
<reference evidence="8" key="3">
    <citation type="submission" date="2025-09" db="UniProtKB">
        <authorList>
            <consortium name="Ensembl"/>
        </authorList>
    </citation>
    <scope>IDENTIFICATION</scope>
</reference>
<dbReference type="SUPFAM" id="SSF50494">
    <property type="entry name" value="Trypsin-like serine proteases"/>
    <property type="match status" value="1"/>
</dbReference>
<organism evidence="8 9">
    <name type="scientific">Erpetoichthys calabaricus</name>
    <name type="common">Rope fish</name>
    <name type="synonym">Calamoichthys calabaricus</name>
    <dbReference type="NCBI Taxonomy" id="27687"/>
    <lineage>
        <taxon>Eukaryota</taxon>
        <taxon>Metazoa</taxon>
        <taxon>Chordata</taxon>
        <taxon>Craniata</taxon>
        <taxon>Vertebrata</taxon>
        <taxon>Euteleostomi</taxon>
        <taxon>Actinopterygii</taxon>
        <taxon>Polypteriformes</taxon>
        <taxon>Polypteridae</taxon>
        <taxon>Erpetoichthys</taxon>
    </lineage>
</organism>
<keyword evidence="3" id="KW-0865">Zymogen</keyword>
<dbReference type="PANTHER" id="PTHR24271:SF81">
    <property type="entry name" value="GRANZYME B"/>
    <property type="match status" value="1"/>
</dbReference>
<dbReference type="PROSITE" id="PS50240">
    <property type="entry name" value="TRYPSIN_DOM"/>
    <property type="match status" value="1"/>
</dbReference>
<evidence type="ECO:0000259" key="7">
    <source>
        <dbReference type="PROSITE" id="PS50240"/>
    </source>
</evidence>
<keyword evidence="4" id="KW-1015">Disulfide bond</keyword>
<dbReference type="FunFam" id="2.40.10.10:FF:000005">
    <property type="entry name" value="Serine protease 37"/>
    <property type="match status" value="1"/>
</dbReference>
<evidence type="ECO:0000256" key="2">
    <source>
        <dbReference type="ARBA" id="ARBA00022729"/>
    </source>
</evidence>
<accession>A0A8C4XFA6</accession>
<dbReference type="Ensembl" id="ENSECRT00000027187.1">
    <property type="protein sequence ID" value="ENSECRP00000026634.1"/>
    <property type="gene ID" value="ENSECRG00000017968.1"/>
</dbReference>
<evidence type="ECO:0000256" key="6">
    <source>
        <dbReference type="ARBA" id="ARBA00038868"/>
    </source>
</evidence>
<evidence type="ECO:0000256" key="1">
    <source>
        <dbReference type="ARBA" id="ARBA00004239"/>
    </source>
</evidence>
<dbReference type="CDD" id="cd00190">
    <property type="entry name" value="Tryp_SPc"/>
    <property type="match status" value="1"/>
</dbReference>
<evidence type="ECO:0000313" key="8">
    <source>
        <dbReference type="Ensembl" id="ENSECRP00000026634.1"/>
    </source>
</evidence>
<dbReference type="GO" id="GO:0004252">
    <property type="term" value="F:serine-type endopeptidase activity"/>
    <property type="evidence" value="ECO:0007669"/>
    <property type="project" value="UniProtKB-EC"/>
</dbReference>